<organism evidence="1 2">
    <name type="scientific">Mucuna pruriens</name>
    <name type="common">Velvet bean</name>
    <name type="synonym">Dolichos pruriens</name>
    <dbReference type="NCBI Taxonomy" id="157652"/>
    <lineage>
        <taxon>Eukaryota</taxon>
        <taxon>Viridiplantae</taxon>
        <taxon>Streptophyta</taxon>
        <taxon>Embryophyta</taxon>
        <taxon>Tracheophyta</taxon>
        <taxon>Spermatophyta</taxon>
        <taxon>Magnoliopsida</taxon>
        <taxon>eudicotyledons</taxon>
        <taxon>Gunneridae</taxon>
        <taxon>Pentapetalae</taxon>
        <taxon>rosids</taxon>
        <taxon>fabids</taxon>
        <taxon>Fabales</taxon>
        <taxon>Fabaceae</taxon>
        <taxon>Papilionoideae</taxon>
        <taxon>50 kb inversion clade</taxon>
        <taxon>NPAAA clade</taxon>
        <taxon>indigoferoid/millettioid clade</taxon>
        <taxon>Phaseoleae</taxon>
        <taxon>Mucuna</taxon>
    </lineage>
</organism>
<dbReference type="AlphaFoldDB" id="A0A371HFG1"/>
<evidence type="ECO:0000313" key="2">
    <source>
        <dbReference type="Proteomes" id="UP000257109"/>
    </source>
</evidence>
<proteinExistence type="predicted"/>
<dbReference type="EMBL" id="QJKJ01002753">
    <property type="protein sequence ID" value="RDY01509.1"/>
    <property type="molecule type" value="Genomic_DNA"/>
</dbReference>
<name>A0A371HFG1_MUCPR</name>
<evidence type="ECO:0000313" key="1">
    <source>
        <dbReference type="EMBL" id="RDY01509.1"/>
    </source>
</evidence>
<accession>A0A371HFG1</accession>
<reference evidence="1" key="1">
    <citation type="submission" date="2018-05" db="EMBL/GenBank/DDBJ databases">
        <title>Draft genome of Mucuna pruriens seed.</title>
        <authorList>
            <person name="Nnadi N.E."/>
            <person name="Vos R."/>
            <person name="Hasami M.H."/>
            <person name="Devisetty U.K."/>
            <person name="Aguiy J.C."/>
        </authorList>
    </citation>
    <scope>NUCLEOTIDE SEQUENCE [LARGE SCALE GENOMIC DNA]</scope>
    <source>
        <strain evidence="1">JCA_2017</strain>
    </source>
</reference>
<gene>
    <name evidence="1" type="ORF">CR513_15157</name>
</gene>
<feature type="non-terminal residue" evidence="1">
    <location>
        <position position="1"/>
    </location>
</feature>
<keyword evidence="2" id="KW-1185">Reference proteome</keyword>
<dbReference type="Proteomes" id="UP000257109">
    <property type="component" value="Unassembled WGS sequence"/>
</dbReference>
<sequence length="91" mass="10278">MYVKTPSWYADLVNYLASKSMPLLPRLVLKSCMLVSIDLVCSRTLKTLSLLMTKKSITFVVVDKEGKDSDFDVDGDVLLTEKQFSKLLKKS</sequence>
<protein>
    <submittedName>
        <fullName evidence="1">Uncharacterized protein</fullName>
    </submittedName>
</protein>
<comment type="caution">
    <text evidence="1">The sequence shown here is derived from an EMBL/GenBank/DDBJ whole genome shotgun (WGS) entry which is preliminary data.</text>
</comment>